<sequence>MGAARPGRSDEGSGRIGGSGRGAIPGHAGGSKRANASDASSFEEGKASSDGGRRPAPRGGSSKRPDAARSGHAGRAHSGSAHSGGSGSRARTSPRNLGGARGTDHGDRARRNDVARKARPEGARGARAAAERQAGKGKDPQPEGREAPSRGGGQGKRPAASPHAAGQRHGPRRAHPSSEPRGSGKRQGARPGRAGTQGKATHGKAGAQGRAGVQGVPARRQQPRSRPSAAARARSRAAAERERRARINHRLGFGALVAVLVVVVVVGMRFVLARISEQDETVTKVPTNDYKPVKCTSELVQTTLTTKGGPAGRPVAFQATLHNTSKSHPCYIDVGWSNLDVSVTSGSAQVASISACHGGAENKRLLLDRGYTATVSLTWNGGTSASGCGNTAKGAKPGTYKAELKLNDNAAAKAQASFALEQTSPAPSEGQPGQQNPSQPGQQNRSQPGQSSSEGQSPNGDGNAGGGQTPGNSGQNPPGQNPSQPGQQSSGGPGQAPGGGQSTSAPGR</sequence>
<protein>
    <submittedName>
        <fullName evidence="3">Uncharacterized protein</fullName>
    </submittedName>
</protein>
<feature type="compositionally biased region" description="Gly residues" evidence="1">
    <location>
        <begin position="14"/>
        <end position="29"/>
    </location>
</feature>
<feature type="region of interest" description="Disordered" evidence="1">
    <location>
        <begin position="1"/>
        <end position="241"/>
    </location>
</feature>
<organism evidence="3 4">
    <name type="scientific">Peptidiphaga gingivicola</name>
    <dbReference type="NCBI Taxonomy" id="2741497"/>
    <lineage>
        <taxon>Bacteria</taxon>
        <taxon>Bacillati</taxon>
        <taxon>Actinomycetota</taxon>
        <taxon>Actinomycetes</taxon>
        <taxon>Actinomycetales</taxon>
        <taxon>Actinomycetaceae</taxon>
        <taxon>Peptidiphaga</taxon>
    </lineage>
</organism>
<name>A0A179B366_9ACTO</name>
<accession>A0A179B366</accession>
<feature type="transmembrane region" description="Helical" evidence="2">
    <location>
        <begin position="251"/>
        <end position="272"/>
    </location>
</feature>
<dbReference type="EMBL" id="LVZK01000001">
    <property type="protein sequence ID" value="OAP85663.1"/>
    <property type="molecule type" value="Genomic_DNA"/>
</dbReference>
<keyword evidence="2" id="KW-0812">Transmembrane</keyword>
<feature type="compositionally biased region" description="Low complexity" evidence="1">
    <location>
        <begin position="70"/>
        <end position="81"/>
    </location>
</feature>
<evidence type="ECO:0000313" key="4">
    <source>
        <dbReference type="Proteomes" id="UP000078368"/>
    </source>
</evidence>
<gene>
    <name evidence="3" type="ORF">A4H34_00170</name>
</gene>
<feature type="compositionally biased region" description="Low complexity" evidence="1">
    <location>
        <begin position="470"/>
        <end position="488"/>
    </location>
</feature>
<dbReference type="Proteomes" id="UP000078368">
    <property type="component" value="Unassembled WGS sequence"/>
</dbReference>
<dbReference type="STRING" id="1823756.A4H34_00170"/>
<feature type="compositionally biased region" description="Basic and acidic residues" evidence="1">
    <location>
        <begin position="43"/>
        <end position="53"/>
    </location>
</feature>
<keyword evidence="2" id="KW-0472">Membrane</keyword>
<comment type="caution">
    <text evidence="3">The sequence shown here is derived from an EMBL/GenBank/DDBJ whole genome shotgun (WGS) entry which is preliminary data.</text>
</comment>
<feature type="compositionally biased region" description="Gly residues" evidence="1">
    <location>
        <begin position="489"/>
        <end position="501"/>
    </location>
</feature>
<keyword evidence="2" id="KW-1133">Transmembrane helix</keyword>
<feature type="compositionally biased region" description="Low complexity" evidence="1">
    <location>
        <begin position="205"/>
        <end position="232"/>
    </location>
</feature>
<keyword evidence="4" id="KW-1185">Reference proteome</keyword>
<feature type="region of interest" description="Disordered" evidence="1">
    <location>
        <begin position="420"/>
        <end position="508"/>
    </location>
</feature>
<proteinExistence type="predicted"/>
<evidence type="ECO:0000313" key="3">
    <source>
        <dbReference type="EMBL" id="OAP85663.1"/>
    </source>
</evidence>
<evidence type="ECO:0000256" key="2">
    <source>
        <dbReference type="SAM" id="Phobius"/>
    </source>
</evidence>
<dbReference type="AlphaFoldDB" id="A0A179B366"/>
<reference evidence="3 4" key="1">
    <citation type="submission" date="2016-04" db="EMBL/GenBank/DDBJ databases">
        <title>Peptidophaga gingivicola gen. nov., sp. nov., isolated from human subgingival plaque.</title>
        <authorList>
            <person name="Beall C.J."/>
            <person name="Mokrzan E.M."/>
            <person name="Griffen A.L."/>
            <person name="Leys E.J."/>
        </authorList>
    </citation>
    <scope>NUCLEOTIDE SEQUENCE [LARGE SCALE GENOMIC DNA]</scope>
    <source>
        <strain evidence="3 4">BA112</strain>
    </source>
</reference>
<feature type="compositionally biased region" description="Basic and acidic residues" evidence="1">
    <location>
        <begin position="102"/>
        <end position="148"/>
    </location>
</feature>
<evidence type="ECO:0000256" key="1">
    <source>
        <dbReference type="SAM" id="MobiDB-lite"/>
    </source>
</evidence>
<feature type="compositionally biased region" description="Low complexity" evidence="1">
    <location>
        <begin position="430"/>
        <end position="461"/>
    </location>
</feature>